<dbReference type="HOGENOM" id="CLU_3087276_0_0_1"/>
<protein>
    <submittedName>
        <fullName evidence="1">Uncharacterized protein</fullName>
    </submittedName>
</protein>
<accession>W9IT59</accession>
<evidence type="ECO:0000313" key="2">
    <source>
        <dbReference type="Proteomes" id="UP000030753"/>
    </source>
</evidence>
<reference evidence="1 2" key="1">
    <citation type="submission" date="2011-06" db="EMBL/GenBank/DDBJ databases">
        <title>The Genome Sequence of Fusarium oxysporum FOSC 3-a.</title>
        <authorList>
            <consortium name="The Broad Institute Genome Sequencing Platform"/>
            <person name="Ma L.-J."/>
            <person name="Gale L.R."/>
            <person name="Schwartz D.C."/>
            <person name="Zhou S."/>
            <person name="Corby-Kistler H."/>
            <person name="Young S.K."/>
            <person name="Zeng Q."/>
            <person name="Gargeya S."/>
            <person name="Fitzgerald M."/>
            <person name="Haas B."/>
            <person name="Abouelleil A."/>
            <person name="Alvarado L."/>
            <person name="Arachchi H.M."/>
            <person name="Berlin A."/>
            <person name="Brown A."/>
            <person name="Chapman S.B."/>
            <person name="Chen Z."/>
            <person name="Dunbar C."/>
            <person name="Freedman E."/>
            <person name="Gearin G."/>
            <person name="Gellesch M."/>
            <person name="Goldberg J."/>
            <person name="Griggs A."/>
            <person name="Gujja S."/>
            <person name="Heiman D."/>
            <person name="Howarth C."/>
            <person name="Larson L."/>
            <person name="Lui A."/>
            <person name="MacDonald P.J.P."/>
            <person name="Mehta T."/>
            <person name="Montmayeur A."/>
            <person name="Murphy C."/>
            <person name="Neiman D."/>
            <person name="Pearson M."/>
            <person name="Priest M."/>
            <person name="Roberts A."/>
            <person name="Saif S."/>
            <person name="Shea T."/>
            <person name="Shenoy N."/>
            <person name="Sisk P."/>
            <person name="Stolte C."/>
            <person name="Sykes S."/>
            <person name="Wortman J."/>
            <person name="Nusbaum C."/>
            <person name="Birren B."/>
        </authorList>
    </citation>
    <scope>NUCLEOTIDE SEQUENCE [LARGE SCALE GENOMIC DNA]</scope>
    <source>
        <strain evidence="2">FOSC 3-a</strain>
    </source>
</reference>
<proteinExistence type="predicted"/>
<dbReference type="Proteomes" id="UP000030753">
    <property type="component" value="Unassembled WGS sequence"/>
</dbReference>
<dbReference type="AlphaFoldDB" id="W9IT59"/>
<dbReference type="EMBL" id="JH717840">
    <property type="protein sequence ID" value="EWY98153.1"/>
    <property type="molecule type" value="Genomic_DNA"/>
</dbReference>
<organism evidence="1 2">
    <name type="scientific">Fusarium oxysporum NRRL 32931</name>
    <dbReference type="NCBI Taxonomy" id="660029"/>
    <lineage>
        <taxon>Eukaryota</taxon>
        <taxon>Fungi</taxon>
        <taxon>Dikarya</taxon>
        <taxon>Ascomycota</taxon>
        <taxon>Pezizomycotina</taxon>
        <taxon>Sordariomycetes</taxon>
        <taxon>Hypocreomycetidae</taxon>
        <taxon>Hypocreales</taxon>
        <taxon>Nectriaceae</taxon>
        <taxon>Fusarium</taxon>
        <taxon>Fusarium oxysporum species complex</taxon>
    </lineage>
</organism>
<name>W9IT59_FUSOX</name>
<sequence length="56" mass="5822">MNHSPQSKEKIYRAKGVCIGGVGVALPRFRTPLTGLTGTASGEYGVNAGYHEIAGC</sequence>
<evidence type="ECO:0000313" key="1">
    <source>
        <dbReference type="EMBL" id="EWY98153.1"/>
    </source>
</evidence>
<gene>
    <name evidence="1" type="ORF">FOYG_02786</name>
</gene>